<evidence type="ECO:0000256" key="8">
    <source>
        <dbReference type="ARBA" id="ARBA00022848"/>
    </source>
</evidence>
<evidence type="ECO:0000256" key="2">
    <source>
        <dbReference type="ARBA" id="ARBA00004174"/>
    </source>
</evidence>
<evidence type="ECO:0000256" key="11">
    <source>
        <dbReference type="ARBA" id="ARBA00023033"/>
    </source>
</evidence>
<evidence type="ECO:0000256" key="5">
    <source>
        <dbReference type="ARBA" id="ARBA00022617"/>
    </source>
</evidence>
<comment type="cofactor">
    <cofactor evidence="1 13">
        <name>heme</name>
        <dbReference type="ChEBI" id="CHEBI:30413"/>
    </cofactor>
</comment>
<dbReference type="InterPro" id="IPR050476">
    <property type="entry name" value="Insect_CytP450_Detox"/>
</dbReference>
<dbReference type="PANTHER" id="PTHR24292:SF54">
    <property type="entry name" value="CYP9F3-RELATED"/>
    <property type="match status" value="1"/>
</dbReference>
<accession>A0A2H4G2X3</accession>
<dbReference type="PRINTS" id="PR00463">
    <property type="entry name" value="EP450I"/>
</dbReference>
<evidence type="ECO:0000256" key="6">
    <source>
        <dbReference type="ARBA" id="ARBA00022723"/>
    </source>
</evidence>
<comment type="subcellular location">
    <subcellularLocation>
        <location evidence="3">Endoplasmic reticulum membrane</location>
        <topology evidence="3">Peripheral membrane protein</topology>
    </subcellularLocation>
    <subcellularLocation>
        <location evidence="2">Microsome membrane</location>
        <topology evidence="2">Peripheral membrane protein</topology>
    </subcellularLocation>
</comment>
<dbReference type="Pfam" id="PF00067">
    <property type="entry name" value="p450"/>
    <property type="match status" value="1"/>
</dbReference>
<keyword evidence="12" id="KW-0472">Membrane</keyword>
<dbReference type="GO" id="GO:0005506">
    <property type="term" value="F:iron ion binding"/>
    <property type="evidence" value="ECO:0007669"/>
    <property type="project" value="InterPro"/>
</dbReference>
<dbReference type="Gene3D" id="1.10.630.10">
    <property type="entry name" value="Cytochrome P450"/>
    <property type="match status" value="1"/>
</dbReference>
<dbReference type="InterPro" id="IPR002401">
    <property type="entry name" value="Cyt_P450_E_grp-I"/>
</dbReference>
<dbReference type="AlphaFoldDB" id="A0A2H4G2X3"/>
<evidence type="ECO:0000256" key="12">
    <source>
        <dbReference type="ARBA" id="ARBA00023136"/>
    </source>
</evidence>
<evidence type="ECO:0000256" key="3">
    <source>
        <dbReference type="ARBA" id="ARBA00004406"/>
    </source>
</evidence>
<dbReference type="GO" id="GO:0020037">
    <property type="term" value="F:heme binding"/>
    <property type="evidence" value="ECO:0007669"/>
    <property type="project" value="InterPro"/>
</dbReference>
<evidence type="ECO:0000256" key="14">
    <source>
        <dbReference type="RuleBase" id="RU000461"/>
    </source>
</evidence>
<evidence type="ECO:0000256" key="4">
    <source>
        <dbReference type="ARBA" id="ARBA00010617"/>
    </source>
</evidence>
<evidence type="ECO:0000256" key="10">
    <source>
        <dbReference type="ARBA" id="ARBA00023004"/>
    </source>
</evidence>
<dbReference type="FunFam" id="1.10.630.10:FF:000182">
    <property type="entry name" value="Cytochrome P450 3A4"/>
    <property type="match status" value="1"/>
</dbReference>
<dbReference type="InterPro" id="IPR017972">
    <property type="entry name" value="Cyt_P450_CS"/>
</dbReference>
<protein>
    <submittedName>
        <fullName evidence="15">Cytochrome P450 CYP3027C1</fullName>
    </submittedName>
</protein>
<dbReference type="CDD" id="cd11055">
    <property type="entry name" value="CYP3A-like"/>
    <property type="match status" value="1"/>
</dbReference>
<dbReference type="EMBL" id="KY249922">
    <property type="protein sequence ID" value="APH81393.1"/>
    <property type="molecule type" value="mRNA"/>
</dbReference>
<organism evidence="15">
    <name type="scientific">Tigriopus kingsejongensis</name>
    <dbReference type="NCBI Taxonomy" id="1133412"/>
    <lineage>
        <taxon>Eukaryota</taxon>
        <taxon>Metazoa</taxon>
        <taxon>Ecdysozoa</taxon>
        <taxon>Arthropoda</taxon>
        <taxon>Crustacea</taxon>
        <taxon>Multicrustacea</taxon>
        <taxon>Hexanauplia</taxon>
        <taxon>Copepoda</taxon>
        <taxon>Harpacticoida</taxon>
        <taxon>Harpacticidae</taxon>
        <taxon>Tigriopus</taxon>
    </lineage>
</organism>
<keyword evidence="5 13" id="KW-0349">Heme</keyword>
<keyword evidence="10 13" id="KW-0408">Iron</keyword>
<dbReference type="GO" id="GO:0004497">
    <property type="term" value="F:monooxygenase activity"/>
    <property type="evidence" value="ECO:0007669"/>
    <property type="project" value="UniProtKB-KW"/>
</dbReference>
<dbReference type="InterPro" id="IPR001128">
    <property type="entry name" value="Cyt_P450"/>
</dbReference>
<keyword evidence="9 14" id="KW-0560">Oxidoreductase</keyword>
<dbReference type="PRINTS" id="PR00385">
    <property type="entry name" value="P450"/>
</dbReference>
<dbReference type="PANTHER" id="PTHR24292">
    <property type="entry name" value="CYTOCHROME P450"/>
    <property type="match status" value="1"/>
</dbReference>
<keyword evidence="7" id="KW-0256">Endoplasmic reticulum</keyword>
<evidence type="ECO:0000256" key="7">
    <source>
        <dbReference type="ARBA" id="ARBA00022824"/>
    </source>
</evidence>
<feature type="binding site" description="axial binding residue" evidence="13">
    <location>
        <position position="440"/>
    </location>
    <ligand>
        <name>heme</name>
        <dbReference type="ChEBI" id="CHEBI:30413"/>
    </ligand>
    <ligandPart>
        <name>Fe</name>
        <dbReference type="ChEBI" id="CHEBI:18248"/>
    </ligandPart>
</feature>
<evidence type="ECO:0000313" key="15">
    <source>
        <dbReference type="EMBL" id="APH81393.1"/>
    </source>
</evidence>
<dbReference type="PROSITE" id="PS00086">
    <property type="entry name" value="CYTOCHROME_P450"/>
    <property type="match status" value="1"/>
</dbReference>
<sequence>MDLTTILLATLVLVILALYWKLTQHRGYIETLGLPIDKPFGIFGSSPHALHKHKLHEVLLEKSQRLGKTYVRYEGSQPMLVTIDPDMIKSVMVKNFDSFTDLFAITDDDKRTTLDICRGDQWRALRKNLSPVFSSGKLKLMIEPMGRVTDQMVDYMDELLVDKKEVDVKRVFSALALEAISQCAFGIETDAFHNEDQELIRLGKEVLNGFTASSWFESLLYGVFAHFPEVLSVISIFPPAFDKMYDISAGIMKARRDQNVVKHDFLGKLLELIDEIKRNPEASKPLTDELLTAQGIVFFVAGYGTTANALSTLCYNLAKNPEIQERLYEELQDVIDKFDGRIDHESIQEMEYLEACIQENLRRNGPVADQVRLCTKDCEIAPGLLIKKGMRVDFPIYASHHTPEFFPDPDRFDPDRFLPANEKNIIAYTFRPFGGGPRQCIGQRFAMIQMKMAAAKMITNFRVVESPRTKLEYQNGDQFHMKYPELVVIMEKRNTDSR</sequence>
<proteinExistence type="evidence at transcript level"/>
<name>A0A2H4G2X3_9MAXI</name>
<comment type="similarity">
    <text evidence="4 14">Belongs to the cytochrome P450 family.</text>
</comment>
<evidence type="ECO:0000256" key="1">
    <source>
        <dbReference type="ARBA" id="ARBA00001971"/>
    </source>
</evidence>
<dbReference type="GO" id="GO:0016705">
    <property type="term" value="F:oxidoreductase activity, acting on paired donors, with incorporation or reduction of molecular oxygen"/>
    <property type="evidence" value="ECO:0007669"/>
    <property type="project" value="InterPro"/>
</dbReference>
<evidence type="ECO:0000256" key="13">
    <source>
        <dbReference type="PIRSR" id="PIRSR602401-1"/>
    </source>
</evidence>
<reference evidence="15" key="1">
    <citation type="submission" date="2016-11" db="EMBL/GenBank/DDBJ databases">
        <title>Comparative effects of crude oil on the Antarctic and temperate congenic copepods Tigriopus kingsejongensis and Tigriopus japonicus.</title>
        <authorList>
            <person name="Lee J.-S."/>
        </authorList>
    </citation>
    <scope>NUCLEOTIDE SEQUENCE</scope>
</reference>
<dbReference type="InterPro" id="IPR036396">
    <property type="entry name" value="Cyt_P450_sf"/>
</dbReference>
<keyword evidence="6 13" id="KW-0479">Metal-binding</keyword>
<evidence type="ECO:0000256" key="9">
    <source>
        <dbReference type="ARBA" id="ARBA00023002"/>
    </source>
</evidence>
<keyword evidence="11 14" id="KW-0503">Monooxygenase</keyword>
<dbReference type="SUPFAM" id="SSF48264">
    <property type="entry name" value="Cytochrome P450"/>
    <property type="match status" value="1"/>
</dbReference>
<keyword evidence="8" id="KW-0492">Microsome</keyword>
<dbReference type="GO" id="GO:0005789">
    <property type="term" value="C:endoplasmic reticulum membrane"/>
    <property type="evidence" value="ECO:0007669"/>
    <property type="project" value="UniProtKB-SubCell"/>
</dbReference>